<gene>
    <name evidence="1" type="ORF">RJJ37_29650</name>
</gene>
<keyword evidence="2" id="KW-1185">Reference proteome</keyword>
<organism evidence="1 2">
    <name type="scientific">Rhizobium redzepovicii</name>
    <dbReference type="NCBI Taxonomy" id="2867518"/>
    <lineage>
        <taxon>Bacteria</taxon>
        <taxon>Pseudomonadati</taxon>
        <taxon>Pseudomonadota</taxon>
        <taxon>Alphaproteobacteria</taxon>
        <taxon>Hyphomicrobiales</taxon>
        <taxon>Rhizobiaceae</taxon>
        <taxon>Rhizobium/Agrobacterium group</taxon>
        <taxon>Rhizobium</taxon>
    </lineage>
</organism>
<accession>A0AAW8PBE9</accession>
<protein>
    <recommendedName>
        <fullName evidence="3">Apea-like HEPN domain-containing protein</fullName>
    </recommendedName>
</protein>
<evidence type="ECO:0008006" key="3">
    <source>
        <dbReference type="Google" id="ProtNLM"/>
    </source>
</evidence>
<proteinExistence type="predicted"/>
<sequence>MENPYTAAEAFARDFRHMEYAMKRSGFLRKDKNGAEADWDLLAATLGQEFFQHIVATGIARTLVGNPPRRLLKNITWAPEKPVPLANVAQLIVNGVCRVRNSFIHGEKFIGGGDNQWERDVTLILEAHAVLREAMNFRGIEIPQAGSRKD</sequence>
<evidence type="ECO:0000313" key="1">
    <source>
        <dbReference type="EMBL" id="MDR9763746.1"/>
    </source>
</evidence>
<comment type="caution">
    <text evidence="1">The sequence shown here is derived from an EMBL/GenBank/DDBJ whole genome shotgun (WGS) entry which is preliminary data.</text>
</comment>
<dbReference type="EMBL" id="JAVLSH010000019">
    <property type="protein sequence ID" value="MDR9763746.1"/>
    <property type="molecule type" value="Genomic_DNA"/>
</dbReference>
<reference evidence="2" key="1">
    <citation type="submission" date="2023-07" db="EMBL/GenBank/DDBJ databases">
        <title>Genomic characterization of faba bean (Vicia faba) microsymbionts in Mexican soils.</title>
        <authorList>
            <person name="Rivera Orduna F.N."/>
            <person name="Guevara-Luna J."/>
            <person name="Yan J."/>
            <person name="Arroyo-Herrera I."/>
            <person name="Li Y."/>
            <person name="Vasquez-Murrieta M.S."/>
            <person name="Wang E.T."/>
        </authorList>
    </citation>
    <scope>NUCLEOTIDE SEQUENCE [LARGE SCALE GENOMIC DNA]</scope>
    <source>
        <strain evidence="2">CH6</strain>
    </source>
</reference>
<name>A0AAW8PBE9_9HYPH</name>
<evidence type="ECO:0000313" key="2">
    <source>
        <dbReference type="Proteomes" id="UP001269402"/>
    </source>
</evidence>
<dbReference type="RefSeq" id="WP_310808698.1">
    <property type="nucleotide sequence ID" value="NZ_JAVLSH010000019.1"/>
</dbReference>
<dbReference type="Proteomes" id="UP001269402">
    <property type="component" value="Unassembled WGS sequence"/>
</dbReference>
<dbReference type="AlphaFoldDB" id="A0AAW8PBE9"/>